<dbReference type="InterPro" id="IPR050571">
    <property type="entry name" value="Class-IV_PLP-Dep_Aminotrnsfr"/>
</dbReference>
<evidence type="ECO:0000256" key="6">
    <source>
        <dbReference type="ARBA" id="ARBA00023239"/>
    </source>
</evidence>
<name>A0A512L6K4_9PROT</name>
<dbReference type="InterPro" id="IPR043131">
    <property type="entry name" value="BCAT-like_N"/>
</dbReference>
<dbReference type="InterPro" id="IPR043132">
    <property type="entry name" value="BCAT-like_C"/>
</dbReference>
<comment type="subunit">
    <text evidence="3">Homodimer.</text>
</comment>
<dbReference type="GO" id="GO:0030170">
    <property type="term" value="F:pyridoxal phosphate binding"/>
    <property type="evidence" value="ECO:0007669"/>
    <property type="project" value="InterPro"/>
</dbReference>
<dbReference type="NCBIfam" id="NF004761">
    <property type="entry name" value="PRK06092.1"/>
    <property type="match status" value="1"/>
</dbReference>
<dbReference type="PANTHER" id="PTHR42743">
    <property type="entry name" value="AMINO-ACID AMINOTRANSFERASE"/>
    <property type="match status" value="1"/>
</dbReference>
<evidence type="ECO:0000313" key="11">
    <source>
        <dbReference type="Proteomes" id="UP000321337"/>
    </source>
</evidence>
<evidence type="ECO:0000256" key="4">
    <source>
        <dbReference type="ARBA" id="ARBA00022898"/>
    </source>
</evidence>
<evidence type="ECO:0000313" key="10">
    <source>
        <dbReference type="EMBL" id="GEP30118.1"/>
    </source>
</evidence>
<gene>
    <name evidence="10" type="primary">pabC</name>
    <name evidence="10" type="ORF">TPL01_12560</name>
</gene>
<dbReference type="InterPro" id="IPR017824">
    <property type="entry name" value="Aminodeoxychorismate_lyase_IV"/>
</dbReference>
<dbReference type="Gene3D" id="3.20.10.10">
    <property type="entry name" value="D-amino Acid Aminotransferase, subunit A, domain 2"/>
    <property type="match status" value="1"/>
</dbReference>
<comment type="catalytic activity">
    <reaction evidence="9">
        <text>4-amino-4-deoxychorismate = 4-aminobenzoate + pyruvate + H(+)</text>
        <dbReference type="Rhea" id="RHEA:16201"/>
        <dbReference type="ChEBI" id="CHEBI:15361"/>
        <dbReference type="ChEBI" id="CHEBI:15378"/>
        <dbReference type="ChEBI" id="CHEBI:17836"/>
        <dbReference type="ChEBI" id="CHEBI:58406"/>
        <dbReference type="EC" id="4.1.3.38"/>
    </reaction>
</comment>
<sequence>MILVNGVETSTLDALDRGLAYGDGIFRTLLLRDGKAVAWARQYAKIVADCTRLGLQAPTQAALEADLTHIAADSPNCVVKIIVTRGSGLRGYAVAASAQVRTLAISSPVPIYPRSHTEQGISARVCDLRLAQQPALAGIKHLNRLENVLARREWSDPQIAEGILLDSADKVIGGTMSNLFMVRADTLLTPDLSASGISGVTRERILAAVPGLGLKTGMGEFELKDLYAADAVMVCNSVIGIWQIRRLAHQHWQPHPYTRMIRTLLEQDID</sequence>
<dbReference type="RefSeq" id="WP_147071890.1">
    <property type="nucleotide sequence ID" value="NZ_AP021884.1"/>
</dbReference>
<evidence type="ECO:0000256" key="2">
    <source>
        <dbReference type="ARBA" id="ARBA00009320"/>
    </source>
</evidence>
<evidence type="ECO:0000256" key="7">
    <source>
        <dbReference type="ARBA" id="ARBA00035633"/>
    </source>
</evidence>
<dbReference type="GO" id="GO:0008153">
    <property type="term" value="P:4-aminobenzoate biosynthetic process"/>
    <property type="evidence" value="ECO:0007669"/>
    <property type="project" value="TreeGrafter"/>
</dbReference>
<proteinExistence type="inferred from homology"/>
<reference evidence="10 11" key="1">
    <citation type="submission" date="2019-07" db="EMBL/GenBank/DDBJ databases">
        <title>Whole genome shotgun sequence of Thiobacillus plumbophilus NBRC 107929.</title>
        <authorList>
            <person name="Hosoyama A."/>
            <person name="Uohara A."/>
            <person name="Ohji S."/>
            <person name="Ichikawa N."/>
        </authorList>
    </citation>
    <scope>NUCLEOTIDE SEQUENCE [LARGE SCALE GENOMIC DNA]</scope>
    <source>
        <strain evidence="10 11">NBRC 107929</strain>
    </source>
</reference>
<dbReference type="EC" id="4.1.3.38" evidence="8"/>
<keyword evidence="6 10" id="KW-0456">Lyase</keyword>
<evidence type="ECO:0000256" key="5">
    <source>
        <dbReference type="ARBA" id="ARBA00022909"/>
    </source>
</evidence>
<dbReference type="Pfam" id="PF01063">
    <property type="entry name" value="Aminotran_4"/>
    <property type="match status" value="1"/>
</dbReference>
<comment type="cofactor">
    <cofactor evidence="1">
        <name>pyridoxal 5'-phosphate</name>
        <dbReference type="ChEBI" id="CHEBI:597326"/>
    </cofactor>
</comment>
<accession>A0A512L6K4</accession>
<evidence type="ECO:0000256" key="9">
    <source>
        <dbReference type="ARBA" id="ARBA00049529"/>
    </source>
</evidence>
<dbReference type="NCBIfam" id="TIGR03461">
    <property type="entry name" value="pabC_Proteo"/>
    <property type="match status" value="1"/>
</dbReference>
<dbReference type="Proteomes" id="UP000321337">
    <property type="component" value="Unassembled WGS sequence"/>
</dbReference>
<comment type="caution">
    <text evidence="10">The sequence shown here is derived from an EMBL/GenBank/DDBJ whole genome shotgun (WGS) entry which is preliminary data.</text>
</comment>
<dbReference type="PANTHER" id="PTHR42743:SF2">
    <property type="entry name" value="AMINODEOXYCHORISMATE LYASE"/>
    <property type="match status" value="1"/>
</dbReference>
<comment type="similarity">
    <text evidence="2">Belongs to the class-IV pyridoxal-phosphate-dependent aminotransferase family.</text>
</comment>
<dbReference type="FunFam" id="3.20.10.10:FF:000002">
    <property type="entry name" value="D-alanine aminotransferase"/>
    <property type="match status" value="1"/>
</dbReference>
<evidence type="ECO:0000256" key="8">
    <source>
        <dbReference type="ARBA" id="ARBA00035676"/>
    </source>
</evidence>
<evidence type="ECO:0000256" key="1">
    <source>
        <dbReference type="ARBA" id="ARBA00001933"/>
    </source>
</evidence>
<dbReference type="GO" id="GO:0008696">
    <property type="term" value="F:4-amino-4-deoxychorismate lyase activity"/>
    <property type="evidence" value="ECO:0007669"/>
    <property type="project" value="UniProtKB-EC"/>
</dbReference>
<protein>
    <recommendedName>
        <fullName evidence="8">aminodeoxychorismate lyase</fullName>
        <ecNumber evidence="8">4.1.3.38</ecNumber>
    </recommendedName>
</protein>
<dbReference type="InterPro" id="IPR001544">
    <property type="entry name" value="Aminotrans_IV"/>
</dbReference>
<dbReference type="AlphaFoldDB" id="A0A512L6K4"/>
<dbReference type="EMBL" id="BKAD01000011">
    <property type="protein sequence ID" value="GEP30118.1"/>
    <property type="molecule type" value="Genomic_DNA"/>
</dbReference>
<dbReference type="InterPro" id="IPR036038">
    <property type="entry name" value="Aminotransferase-like"/>
</dbReference>
<dbReference type="OrthoDB" id="9805628at2"/>
<dbReference type="SUPFAM" id="SSF56752">
    <property type="entry name" value="D-aminoacid aminotransferase-like PLP-dependent enzymes"/>
    <property type="match status" value="1"/>
</dbReference>
<comment type="pathway">
    <text evidence="7">Cofactor biosynthesis; tetrahydrofolate biosynthesis; 4-aminobenzoate from chorismate: step 2/2.</text>
</comment>
<evidence type="ECO:0000256" key="3">
    <source>
        <dbReference type="ARBA" id="ARBA00011738"/>
    </source>
</evidence>
<keyword evidence="4" id="KW-0663">Pyridoxal phosphate</keyword>
<keyword evidence="5" id="KW-0289">Folate biosynthesis</keyword>
<dbReference type="GO" id="GO:0005829">
    <property type="term" value="C:cytosol"/>
    <property type="evidence" value="ECO:0007669"/>
    <property type="project" value="TreeGrafter"/>
</dbReference>
<keyword evidence="11" id="KW-1185">Reference proteome</keyword>
<organism evidence="10 11">
    <name type="scientific">Sulfuriferula plumbiphila</name>
    <dbReference type="NCBI Taxonomy" id="171865"/>
    <lineage>
        <taxon>Bacteria</taxon>
        <taxon>Pseudomonadati</taxon>
        <taxon>Pseudomonadota</taxon>
        <taxon>Betaproteobacteria</taxon>
        <taxon>Nitrosomonadales</taxon>
        <taxon>Sulfuricellaceae</taxon>
        <taxon>Sulfuriferula</taxon>
    </lineage>
</organism>
<dbReference type="Gene3D" id="3.30.470.10">
    <property type="match status" value="1"/>
</dbReference>
<dbReference type="GO" id="GO:0046656">
    <property type="term" value="P:folic acid biosynthetic process"/>
    <property type="evidence" value="ECO:0007669"/>
    <property type="project" value="UniProtKB-KW"/>
</dbReference>